<keyword evidence="4" id="KW-0413">Isomerase</keyword>
<dbReference type="InterPro" id="IPR006145">
    <property type="entry name" value="PsdUridine_synth_RsuA/RluA"/>
</dbReference>
<evidence type="ECO:0000256" key="4">
    <source>
        <dbReference type="RuleBase" id="RU362028"/>
    </source>
</evidence>
<dbReference type="AlphaFoldDB" id="A0A3S3SNU4"/>
<accession>A0A3S3SNU4</accession>
<evidence type="ECO:0000256" key="1">
    <source>
        <dbReference type="ARBA" id="ARBA00000073"/>
    </source>
</evidence>
<dbReference type="PANTHER" id="PTHR21600">
    <property type="entry name" value="MITOCHONDRIAL RNA PSEUDOURIDINE SYNTHASE"/>
    <property type="match status" value="1"/>
</dbReference>
<dbReference type="GO" id="GO:0140098">
    <property type="term" value="F:catalytic activity, acting on RNA"/>
    <property type="evidence" value="ECO:0007669"/>
    <property type="project" value="UniProtKB-ARBA"/>
</dbReference>
<sequence>MHFDRKGEWMLLEIPEKWNAISIDELFRTILLASKKQVHLFKMQKKMMLNNAVITNWFTPLKTGDLLSIKMFDSQPNNIEAAYMELSVLYEDDFLVIFNKPHGIDTHPNAPEDVSSLTNGAAFHLLLNGEERQLKHIHRLDRNTTGCILFAKHELIGNMLDQSLRERKIKRTYLALVHGNVKGKKGSINKPIGRDRHHATKRRVSENGQAAVTHYKRLQYFPETDLTLVSCSLETGRTHQIRVHFSSIGHPLAGDVLYGGRAAAYDRQALHAAKLEFAHPITGEYIKVFAPFLDSPAIFPVNTLELLEK</sequence>
<evidence type="ECO:0000256" key="2">
    <source>
        <dbReference type="ARBA" id="ARBA00010876"/>
    </source>
</evidence>
<comment type="caution">
    <text evidence="6">The sequence shown here is derived from an EMBL/GenBank/DDBJ whole genome shotgun (WGS) entry which is preliminary data.</text>
</comment>
<comment type="similarity">
    <text evidence="2 4">Belongs to the pseudouridine synthase RluA family.</text>
</comment>
<organism evidence="6 7">
    <name type="scientific">Niallia taxi</name>
    <dbReference type="NCBI Taxonomy" id="2499688"/>
    <lineage>
        <taxon>Bacteria</taxon>
        <taxon>Bacillati</taxon>
        <taxon>Bacillota</taxon>
        <taxon>Bacilli</taxon>
        <taxon>Bacillales</taxon>
        <taxon>Bacillaceae</taxon>
        <taxon>Niallia</taxon>
    </lineage>
</organism>
<proteinExistence type="inferred from homology"/>
<dbReference type="InterPro" id="IPR020103">
    <property type="entry name" value="PsdUridine_synth_cat_dom_sf"/>
</dbReference>
<dbReference type="NCBIfam" id="TIGR00005">
    <property type="entry name" value="rluA_subfam"/>
    <property type="match status" value="1"/>
</dbReference>
<dbReference type="EMBL" id="RZTZ01000001">
    <property type="protein sequence ID" value="RVT67744.1"/>
    <property type="molecule type" value="Genomic_DNA"/>
</dbReference>
<dbReference type="RefSeq" id="WP_127736454.1">
    <property type="nucleotide sequence ID" value="NZ_RZTZ01000001.1"/>
</dbReference>
<evidence type="ECO:0000313" key="6">
    <source>
        <dbReference type="EMBL" id="RVT67744.1"/>
    </source>
</evidence>
<dbReference type="InterPro" id="IPR006224">
    <property type="entry name" value="PsdUridine_synth_RluA-like_CS"/>
</dbReference>
<dbReference type="PANTHER" id="PTHR21600:SF71">
    <property type="entry name" value="PSEUDOURIDINE SYNTHASE"/>
    <property type="match status" value="1"/>
</dbReference>
<feature type="domain" description="Pseudouridine synthase RsuA/RluA-like" evidence="5">
    <location>
        <begin position="95"/>
        <end position="247"/>
    </location>
</feature>
<comment type="function">
    <text evidence="4">Responsible for synthesis of pseudouridine from uracil.</text>
</comment>
<comment type="catalytic activity">
    <reaction evidence="1 4">
        <text>a uridine in RNA = a pseudouridine in RNA</text>
        <dbReference type="Rhea" id="RHEA:48348"/>
        <dbReference type="Rhea" id="RHEA-COMP:12068"/>
        <dbReference type="Rhea" id="RHEA-COMP:12069"/>
        <dbReference type="ChEBI" id="CHEBI:65314"/>
        <dbReference type="ChEBI" id="CHEBI:65315"/>
    </reaction>
</comment>
<evidence type="ECO:0000256" key="3">
    <source>
        <dbReference type="PIRSR" id="PIRSR606225-1"/>
    </source>
</evidence>
<feature type="active site" evidence="3">
    <location>
        <position position="141"/>
    </location>
</feature>
<reference evidence="6 7" key="1">
    <citation type="submission" date="2019-01" db="EMBL/GenBank/DDBJ databases">
        <title>Bacillus sp. M5HDSG1-1, whole genome shotgun sequence.</title>
        <authorList>
            <person name="Tuo L."/>
        </authorList>
    </citation>
    <scope>NUCLEOTIDE SEQUENCE [LARGE SCALE GENOMIC DNA]</scope>
    <source>
        <strain evidence="6 7">M5HDSG1-1</strain>
    </source>
</reference>
<keyword evidence="7" id="KW-1185">Reference proteome</keyword>
<gene>
    <name evidence="6" type="ORF">EM808_04525</name>
</gene>
<dbReference type="PROSITE" id="PS01129">
    <property type="entry name" value="PSI_RLU"/>
    <property type="match status" value="1"/>
</dbReference>
<dbReference type="CDD" id="cd02869">
    <property type="entry name" value="PseudoU_synth_RluA_like"/>
    <property type="match status" value="1"/>
</dbReference>
<dbReference type="GO" id="GO:0009982">
    <property type="term" value="F:pseudouridine synthase activity"/>
    <property type="evidence" value="ECO:0007669"/>
    <property type="project" value="InterPro"/>
</dbReference>
<name>A0A3S3SNU4_9BACI</name>
<dbReference type="Proteomes" id="UP000288024">
    <property type="component" value="Unassembled WGS sequence"/>
</dbReference>
<dbReference type="Pfam" id="PF00849">
    <property type="entry name" value="PseudoU_synth_2"/>
    <property type="match status" value="1"/>
</dbReference>
<dbReference type="InterPro" id="IPR006225">
    <property type="entry name" value="PsdUridine_synth_RluC/D"/>
</dbReference>
<evidence type="ECO:0000259" key="5">
    <source>
        <dbReference type="Pfam" id="PF00849"/>
    </source>
</evidence>
<dbReference type="GO" id="GO:0003723">
    <property type="term" value="F:RNA binding"/>
    <property type="evidence" value="ECO:0007669"/>
    <property type="project" value="InterPro"/>
</dbReference>
<dbReference type="SUPFAM" id="SSF55120">
    <property type="entry name" value="Pseudouridine synthase"/>
    <property type="match status" value="1"/>
</dbReference>
<protein>
    <recommendedName>
        <fullName evidence="4">Pseudouridine synthase</fullName>
        <ecNumber evidence="4">5.4.99.-</ecNumber>
    </recommendedName>
</protein>
<dbReference type="InterPro" id="IPR050188">
    <property type="entry name" value="RluA_PseudoU_synthase"/>
</dbReference>
<dbReference type="GO" id="GO:0000455">
    <property type="term" value="P:enzyme-directed rRNA pseudouridine synthesis"/>
    <property type="evidence" value="ECO:0007669"/>
    <property type="project" value="TreeGrafter"/>
</dbReference>
<dbReference type="EC" id="5.4.99.-" evidence="4"/>
<dbReference type="Gene3D" id="3.30.2350.10">
    <property type="entry name" value="Pseudouridine synthase"/>
    <property type="match status" value="1"/>
</dbReference>
<evidence type="ECO:0000313" key="7">
    <source>
        <dbReference type="Proteomes" id="UP000288024"/>
    </source>
</evidence>